<comment type="caution">
    <text evidence="1">The sequence shown here is derived from an EMBL/GenBank/DDBJ whole genome shotgun (WGS) entry which is preliminary data.</text>
</comment>
<protein>
    <recommendedName>
        <fullName evidence="3">Baseplate protein J-like domain-containing protein</fullName>
    </recommendedName>
</protein>
<accession>A0ABU0GAA4</accession>
<proteinExistence type="predicted"/>
<sequence length="641" mass="67249">MSLYTDTAWGRSTKLSQEELNKRAKIIADAIEELRAFAPSWEAQVEALRAVGLERINDAILPAYEQLIEASNLGALFSANSDSSVDIGLGSRTFLIRETQRRNFAPTPFVMAYAGGEYGQSVVGTVSSYDSETGELVVAVVSSIGTGTFDDWTIGPIATTADLETLRTQVLAAQTDVAANKAVVDTKHAAVVAIGSLYYGPLAAPPVATPPAVIPLGAKFLDTSVTPNVEKVLTTTGWAPTVTVSVGGRRTQDYVAATTGLKGPFTVDGGYSTGDIYVNGVMLRAPAEVTLAPGPTGTFTFVEGLAAGDIVSFRGFLANDATDIYTKSETNSGFIKSSNPVAGLRNKLLNGDFHIWQRGVGTFTIGDTGSQYTADRWWLKGGSGSGSQVGREVLTAEDVEAIGGASVFGLFWARTVAGSLPTHLMQPIEGVETLAGKKVTVTLWARAASDTQLTIDVEQYFGTGGSPSAAVISTPVTITATSVLTKFTAVLDVPSIVGKTVGTNGNDCLRLRLGRPTDSPNPLVRIVLAHVSMVEGDASNEADPGGTRGEIFERILCRRYYETGAFGHVNGVANASIAGSVSSYVYFQTTKRIVPSVIGTETLGTFAATNITVDGMTAGRSNVVANRSSLGTFTADAELFP</sequence>
<gene>
    <name evidence="1" type="ORF">J2045_003333</name>
</gene>
<keyword evidence="2" id="KW-1185">Reference proteome</keyword>
<evidence type="ECO:0000313" key="1">
    <source>
        <dbReference type="EMBL" id="MDQ0422285.1"/>
    </source>
</evidence>
<dbReference type="EMBL" id="JAUSUW010000010">
    <property type="protein sequence ID" value="MDQ0422285.1"/>
    <property type="molecule type" value="Genomic_DNA"/>
</dbReference>
<dbReference type="RefSeq" id="WP_307374701.1">
    <property type="nucleotide sequence ID" value="NZ_JAUSUW010000010.1"/>
</dbReference>
<name>A0ABU0GAA4_9HYPH</name>
<organism evidence="1 2">
    <name type="scientific">Peteryoungia aggregata LMG 23059</name>
    <dbReference type="NCBI Taxonomy" id="1368425"/>
    <lineage>
        <taxon>Bacteria</taxon>
        <taxon>Pseudomonadati</taxon>
        <taxon>Pseudomonadota</taxon>
        <taxon>Alphaproteobacteria</taxon>
        <taxon>Hyphomicrobiales</taxon>
        <taxon>Rhizobiaceae</taxon>
        <taxon>Peteryoungia</taxon>
    </lineage>
</organism>
<reference evidence="1 2" key="1">
    <citation type="submission" date="2023-07" db="EMBL/GenBank/DDBJ databases">
        <title>Genomic Encyclopedia of Type Strains, Phase IV (KMG-IV): sequencing the most valuable type-strain genomes for metagenomic binning, comparative biology and taxonomic classification.</title>
        <authorList>
            <person name="Goeker M."/>
        </authorList>
    </citation>
    <scope>NUCLEOTIDE SEQUENCE [LARGE SCALE GENOMIC DNA]</scope>
    <source>
        <strain evidence="1 2">DSM 1111</strain>
    </source>
</reference>
<dbReference type="Proteomes" id="UP001238496">
    <property type="component" value="Unassembled WGS sequence"/>
</dbReference>
<evidence type="ECO:0008006" key="3">
    <source>
        <dbReference type="Google" id="ProtNLM"/>
    </source>
</evidence>
<evidence type="ECO:0000313" key="2">
    <source>
        <dbReference type="Proteomes" id="UP001238496"/>
    </source>
</evidence>